<dbReference type="EMBL" id="JAGINW010000001">
    <property type="protein sequence ID" value="MBP2327540.1"/>
    <property type="molecule type" value="Genomic_DNA"/>
</dbReference>
<name>A0ABS4TT08_9PSEU</name>
<sequence length="118" mass="12594">MPLVDTGEAFGTPAWEYSPAFQGVWFARIDGAPNRPQVWFEPSDDDVDVAIYVGGAGYVGGGCAAHQASVTTIEPGAEPSLVRALAEVEDASRDLNVRDLLECRFFGLCGRLGEQEGC</sequence>
<organism evidence="1 2">
    <name type="scientific">Kibdelosporangium banguiense</name>
    <dbReference type="NCBI Taxonomy" id="1365924"/>
    <lineage>
        <taxon>Bacteria</taxon>
        <taxon>Bacillati</taxon>
        <taxon>Actinomycetota</taxon>
        <taxon>Actinomycetes</taxon>
        <taxon>Pseudonocardiales</taxon>
        <taxon>Pseudonocardiaceae</taxon>
        <taxon>Kibdelosporangium</taxon>
    </lineage>
</organism>
<comment type="caution">
    <text evidence="1">The sequence shown here is derived from an EMBL/GenBank/DDBJ whole genome shotgun (WGS) entry which is preliminary data.</text>
</comment>
<gene>
    <name evidence="1" type="ORF">JOF56_007925</name>
</gene>
<protein>
    <submittedName>
        <fullName evidence="1">Uncharacterized protein</fullName>
    </submittedName>
</protein>
<evidence type="ECO:0000313" key="1">
    <source>
        <dbReference type="EMBL" id="MBP2327540.1"/>
    </source>
</evidence>
<keyword evidence="2" id="KW-1185">Reference proteome</keyword>
<dbReference type="Proteomes" id="UP001519332">
    <property type="component" value="Unassembled WGS sequence"/>
</dbReference>
<proteinExistence type="predicted"/>
<accession>A0ABS4TT08</accession>
<reference evidence="1 2" key="1">
    <citation type="submission" date="2021-03" db="EMBL/GenBank/DDBJ databases">
        <title>Sequencing the genomes of 1000 actinobacteria strains.</title>
        <authorList>
            <person name="Klenk H.-P."/>
        </authorList>
    </citation>
    <scope>NUCLEOTIDE SEQUENCE [LARGE SCALE GENOMIC DNA]</scope>
    <source>
        <strain evidence="1 2">DSM 46670</strain>
    </source>
</reference>
<evidence type="ECO:0000313" key="2">
    <source>
        <dbReference type="Proteomes" id="UP001519332"/>
    </source>
</evidence>
<dbReference type="RefSeq" id="WP_209644472.1">
    <property type="nucleotide sequence ID" value="NZ_JAGINW010000001.1"/>
</dbReference>